<accession>A0A2R6RZ66</accession>
<comment type="caution">
    <text evidence="1">The sequence shown here is derived from an EMBL/GenBank/DDBJ whole genome shotgun (WGS) entry which is preliminary data.</text>
</comment>
<dbReference type="InParanoid" id="A0A2R6RZ66"/>
<gene>
    <name evidence="1" type="ORF">CEY00_Acc02521</name>
</gene>
<keyword evidence="1" id="KW-0675">Receptor</keyword>
<dbReference type="Gramene" id="PSS35318">
    <property type="protein sequence ID" value="PSS35318"/>
    <property type="gene ID" value="CEY00_Acc02521"/>
</dbReference>
<dbReference type="EMBL" id="NKQK01000002">
    <property type="protein sequence ID" value="PSS35318.1"/>
    <property type="molecule type" value="Genomic_DNA"/>
</dbReference>
<proteinExistence type="predicted"/>
<dbReference type="OrthoDB" id="1435725at2759"/>
<name>A0A2R6RZ66_ACTCC</name>
<dbReference type="AlphaFoldDB" id="A0A2R6RZ66"/>
<reference evidence="1 2" key="1">
    <citation type="submission" date="2017-07" db="EMBL/GenBank/DDBJ databases">
        <title>An improved, manually edited Actinidia chinensis var. chinensis (kiwifruit) genome highlights the challenges associated with draft genomes and gene prediction in plants.</title>
        <authorList>
            <person name="Pilkington S."/>
            <person name="Crowhurst R."/>
            <person name="Hilario E."/>
            <person name="Nardozza S."/>
            <person name="Fraser L."/>
            <person name="Peng Y."/>
            <person name="Gunaseelan K."/>
            <person name="Simpson R."/>
            <person name="Tahir J."/>
            <person name="Deroles S."/>
            <person name="Templeton K."/>
            <person name="Luo Z."/>
            <person name="Davy M."/>
            <person name="Cheng C."/>
            <person name="Mcneilage M."/>
            <person name="Scaglione D."/>
            <person name="Liu Y."/>
            <person name="Zhang Q."/>
            <person name="Datson P."/>
            <person name="De Silva N."/>
            <person name="Gardiner S."/>
            <person name="Bassett H."/>
            <person name="Chagne D."/>
            <person name="Mccallum J."/>
            <person name="Dzierzon H."/>
            <person name="Deng C."/>
            <person name="Wang Y.-Y."/>
            <person name="Barron N."/>
            <person name="Manako K."/>
            <person name="Bowen J."/>
            <person name="Foster T."/>
            <person name="Erridge Z."/>
            <person name="Tiffin H."/>
            <person name="Waite C."/>
            <person name="Davies K."/>
            <person name="Grierson E."/>
            <person name="Laing W."/>
            <person name="Kirk R."/>
            <person name="Chen X."/>
            <person name="Wood M."/>
            <person name="Montefiori M."/>
            <person name="Brummell D."/>
            <person name="Schwinn K."/>
            <person name="Catanach A."/>
            <person name="Fullerton C."/>
            <person name="Li D."/>
            <person name="Meiyalaghan S."/>
            <person name="Nieuwenhuizen N."/>
            <person name="Read N."/>
            <person name="Prakash R."/>
            <person name="Hunter D."/>
            <person name="Zhang H."/>
            <person name="Mckenzie M."/>
            <person name="Knabel M."/>
            <person name="Harris A."/>
            <person name="Allan A."/>
            <person name="Chen A."/>
            <person name="Janssen B."/>
            <person name="Plunkett B."/>
            <person name="Dwamena C."/>
            <person name="Voogd C."/>
            <person name="Leif D."/>
            <person name="Lafferty D."/>
            <person name="Souleyre E."/>
            <person name="Varkonyi-Gasic E."/>
            <person name="Gambi F."/>
            <person name="Hanley J."/>
            <person name="Yao J.-L."/>
            <person name="Cheung J."/>
            <person name="David K."/>
            <person name="Warren B."/>
            <person name="Marsh K."/>
            <person name="Snowden K."/>
            <person name="Lin-Wang K."/>
            <person name="Brian L."/>
            <person name="Martinez-Sanchez M."/>
            <person name="Wang M."/>
            <person name="Ileperuma N."/>
            <person name="Macnee N."/>
            <person name="Campin R."/>
            <person name="Mcatee P."/>
            <person name="Drummond R."/>
            <person name="Espley R."/>
            <person name="Ireland H."/>
            <person name="Wu R."/>
            <person name="Atkinson R."/>
            <person name="Karunairetnam S."/>
            <person name="Bulley S."/>
            <person name="Chunkath S."/>
            <person name="Hanley Z."/>
            <person name="Storey R."/>
            <person name="Thrimawithana A."/>
            <person name="Thomson S."/>
            <person name="David C."/>
            <person name="Testolin R."/>
        </authorList>
    </citation>
    <scope>NUCLEOTIDE SEQUENCE [LARGE SCALE GENOMIC DNA]</scope>
    <source>
        <strain evidence="2">cv. Red5</strain>
        <tissue evidence="1">Young leaf</tissue>
    </source>
</reference>
<reference evidence="2" key="2">
    <citation type="journal article" date="2018" name="BMC Genomics">
        <title>A manually annotated Actinidia chinensis var. chinensis (kiwifruit) genome highlights the challenges associated with draft genomes and gene prediction in plants.</title>
        <authorList>
            <person name="Pilkington S.M."/>
            <person name="Crowhurst R."/>
            <person name="Hilario E."/>
            <person name="Nardozza S."/>
            <person name="Fraser L."/>
            <person name="Peng Y."/>
            <person name="Gunaseelan K."/>
            <person name="Simpson R."/>
            <person name="Tahir J."/>
            <person name="Deroles S.C."/>
            <person name="Templeton K."/>
            <person name="Luo Z."/>
            <person name="Davy M."/>
            <person name="Cheng C."/>
            <person name="McNeilage M."/>
            <person name="Scaglione D."/>
            <person name="Liu Y."/>
            <person name="Zhang Q."/>
            <person name="Datson P."/>
            <person name="De Silva N."/>
            <person name="Gardiner S.E."/>
            <person name="Bassett H."/>
            <person name="Chagne D."/>
            <person name="McCallum J."/>
            <person name="Dzierzon H."/>
            <person name="Deng C."/>
            <person name="Wang Y.Y."/>
            <person name="Barron L."/>
            <person name="Manako K."/>
            <person name="Bowen J."/>
            <person name="Foster T.M."/>
            <person name="Erridge Z.A."/>
            <person name="Tiffin H."/>
            <person name="Waite C.N."/>
            <person name="Davies K.M."/>
            <person name="Grierson E.P."/>
            <person name="Laing W.A."/>
            <person name="Kirk R."/>
            <person name="Chen X."/>
            <person name="Wood M."/>
            <person name="Montefiori M."/>
            <person name="Brummell D.A."/>
            <person name="Schwinn K.E."/>
            <person name="Catanach A."/>
            <person name="Fullerton C."/>
            <person name="Li D."/>
            <person name="Meiyalaghan S."/>
            <person name="Nieuwenhuizen N."/>
            <person name="Read N."/>
            <person name="Prakash R."/>
            <person name="Hunter D."/>
            <person name="Zhang H."/>
            <person name="McKenzie M."/>
            <person name="Knabel M."/>
            <person name="Harris A."/>
            <person name="Allan A.C."/>
            <person name="Gleave A."/>
            <person name="Chen A."/>
            <person name="Janssen B.J."/>
            <person name="Plunkett B."/>
            <person name="Ampomah-Dwamena C."/>
            <person name="Voogd C."/>
            <person name="Leif D."/>
            <person name="Lafferty D."/>
            <person name="Souleyre E.J.F."/>
            <person name="Varkonyi-Gasic E."/>
            <person name="Gambi F."/>
            <person name="Hanley J."/>
            <person name="Yao J.L."/>
            <person name="Cheung J."/>
            <person name="David K.M."/>
            <person name="Warren B."/>
            <person name="Marsh K."/>
            <person name="Snowden K.C."/>
            <person name="Lin-Wang K."/>
            <person name="Brian L."/>
            <person name="Martinez-Sanchez M."/>
            <person name="Wang M."/>
            <person name="Ileperuma N."/>
            <person name="Macnee N."/>
            <person name="Campin R."/>
            <person name="McAtee P."/>
            <person name="Drummond R.S.M."/>
            <person name="Espley R.V."/>
            <person name="Ireland H.S."/>
            <person name="Wu R."/>
            <person name="Atkinson R.G."/>
            <person name="Karunairetnam S."/>
            <person name="Bulley S."/>
            <person name="Chunkath S."/>
            <person name="Hanley Z."/>
            <person name="Storey R."/>
            <person name="Thrimawithana A.H."/>
            <person name="Thomson S."/>
            <person name="David C."/>
            <person name="Testolin R."/>
            <person name="Huang H."/>
            <person name="Hellens R.P."/>
            <person name="Schaffer R.J."/>
        </authorList>
    </citation>
    <scope>NUCLEOTIDE SEQUENCE [LARGE SCALE GENOMIC DNA]</scope>
    <source>
        <strain evidence="2">cv. Red5</strain>
    </source>
</reference>
<organism evidence="1 2">
    <name type="scientific">Actinidia chinensis var. chinensis</name>
    <name type="common">Chinese soft-hair kiwi</name>
    <dbReference type="NCBI Taxonomy" id="1590841"/>
    <lineage>
        <taxon>Eukaryota</taxon>
        <taxon>Viridiplantae</taxon>
        <taxon>Streptophyta</taxon>
        <taxon>Embryophyta</taxon>
        <taxon>Tracheophyta</taxon>
        <taxon>Spermatophyta</taxon>
        <taxon>Magnoliopsida</taxon>
        <taxon>eudicotyledons</taxon>
        <taxon>Gunneridae</taxon>
        <taxon>Pentapetalae</taxon>
        <taxon>asterids</taxon>
        <taxon>Ericales</taxon>
        <taxon>Actinidiaceae</taxon>
        <taxon>Actinidia</taxon>
    </lineage>
</organism>
<sequence length="123" mass="14101">MAEQKIRPSKAELKQKQCCSKRRFWESLSDNRLTIPTDREQLRTILYGPGRSEQGQPGAVNHALVKRSCFIHQTWEPVSLEVKDTEVRAYRTDPVQEVKFVFPVAGMKKPKTHLGGDALKPRN</sequence>
<keyword evidence="2" id="KW-1185">Reference proteome</keyword>
<dbReference type="Proteomes" id="UP000241394">
    <property type="component" value="Chromosome LG2"/>
</dbReference>
<protein>
    <submittedName>
        <fullName evidence="1">Neuronal pentraxin receptor like</fullName>
    </submittedName>
</protein>
<evidence type="ECO:0000313" key="1">
    <source>
        <dbReference type="EMBL" id="PSS35318.1"/>
    </source>
</evidence>
<evidence type="ECO:0000313" key="2">
    <source>
        <dbReference type="Proteomes" id="UP000241394"/>
    </source>
</evidence>